<sequence length="151" mass="17148">MEFREAKVEDLEQLSMLFHAYRQLSVSLDSTASESESSDWIASRLNDGSGVFLLAIAKEQVLGFVTLYQGFSSISLKKYWALNDLYVSTEARGLGLGRALMEFAEMYARNTNAKGIELETSLDNVVAQLLYEELGYLENTKYKQYFKQVKL</sequence>
<dbReference type="PANTHER" id="PTHR43877:SF2">
    <property type="entry name" value="AMINOALKYLPHOSPHONATE N-ACETYLTRANSFERASE-RELATED"/>
    <property type="match status" value="1"/>
</dbReference>
<comment type="caution">
    <text evidence="4">The sequence shown here is derived from an EMBL/GenBank/DDBJ whole genome shotgun (WGS) entry which is preliminary data.</text>
</comment>
<reference evidence="6" key="1">
    <citation type="submission" date="2016-07" db="EMBL/GenBank/DDBJ databases">
        <title>Nontailed viruses are major unrecognized killers of bacteria in the ocean.</title>
        <authorList>
            <person name="Kauffman K."/>
            <person name="Hussain F."/>
            <person name="Yang J."/>
            <person name="Arevalo P."/>
            <person name="Brown J."/>
            <person name="Cutler M."/>
            <person name="Kelly L."/>
            <person name="Polz M.F."/>
        </authorList>
    </citation>
    <scope>NUCLEOTIDE SEQUENCE [LARGE SCALE GENOMIC DNA]</scope>
    <source>
        <strain evidence="6">10N.261.51.B8</strain>
    </source>
</reference>
<dbReference type="InterPro" id="IPR016181">
    <property type="entry name" value="Acyl_CoA_acyltransferase"/>
</dbReference>
<dbReference type="RefSeq" id="WP_065103463.1">
    <property type="nucleotide sequence ID" value="NZ_JAJGZO010000011.1"/>
</dbReference>
<evidence type="ECO:0000313" key="7">
    <source>
        <dbReference type="Proteomes" id="UP000305840"/>
    </source>
</evidence>
<dbReference type="SUPFAM" id="SSF55729">
    <property type="entry name" value="Acyl-CoA N-acyltransferases (Nat)"/>
    <property type="match status" value="1"/>
</dbReference>
<reference evidence="4" key="3">
    <citation type="journal article" date="2018" name="Nature">
        <title>A major lineage of non-tailed dsDNA viruses as unrecognized killers of marine bacteria.</title>
        <authorList>
            <person name="Kauffman K.M."/>
            <person name="Hussain F.A."/>
            <person name="Yang J."/>
            <person name="Arevalo P."/>
            <person name="Brown J.M."/>
            <person name="Chang W.K."/>
            <person name="VanInsberghe D."/>
            <person name="Elsherbini J."/>
            <person name="Sharma R.S."/>
            <person name="Cutler M.B."/>
            <person name="Kelly L."/>
            <person name="Polz M.F."/>
        </authorList>
    </citation>
    <scope>NUCLEOTIDE SEQUENCE</scope>
    <source>
        <strain evidence="4">10N.261.51.B8</strain>
    </source>
</reference>
<dbReference type="InterPro" id="IPR000182">
    <property type="entry name" value="GNAT_dom"/>
</dbReference>
<accession>A0A2N7IIS0</accession>
<proteinExistence type="predicted"/>
<keyword evidence="1 4" id="KW-0808">Transferase</keyword>
<feature type="domain" description="N-acetyltransferase" evidence="3">
    <location>
        <begin position="1"/>
        <end position="151"/>
    </location>
</feature>
<reference evidence="4" key="2">
    <citation type="submission" date="2016-07" db="EMBL/GenBank/DDBJ databases">
        <authorList>
            <person name="Wan K."/>
            <person name="Booth B."/>
            <person name="Spirohn K."/>
            <person name="Hao T."/>
            <person name="Hu Y."/>
            <person name="Calderwood M."/>
            <person name="Hill D."/>
            <person name="Mohr S."/>
            <person name="Vidal M."/>
            <person name="Celniker S."/>
            <person name="Perrimon N."/>
        </authorList>
    </citation>
    <scope>NUCLEOTIDE SEQUENCE</scope>
    <source>
        <strain evidence="4">10N.261.51.B8</strain>
    </source>
</reference>
<keyword evidence="2" id="KW-0012">Acyltransferase</keyword>
<dbReference type="PROSITE" id="PS51186">
    <property type="entry name" value="GNAT"/>
    <property type="match status" value="1"/>
</dbReference>
<protein>
    <submittedName>
        <fullName evidence="4">GNAT family N-acetyltransferase</fullName>
    </submittedName>
</protein>
<dbReference type="GO" id="GO:0016747">
    <property type="term" value="F:acyltransferase activity, transferring groups other than amino-acyl groups"/>
    <property type="evidence" value="ECO:0007669"/>
    <property type="project" value="InterPro"/>
</dbReference>
<evidence type="ECO:0000313" key="5">
    <source>
        <dbReference type="EMBL" id="TKG08021.1"/>
    </source>
</evidence>
<evidence type="ECO:0000256" key="2">
    <source>
        <dbReference type="ARBA" id="ARBA00023315"/>
    </source>
</evidence>
<dbReference type="AlphaFoldDB" id="A0A2N7IIS0"/>
<dbReference type="CDD" id="cd04301">
    <property type="entry name" value="NAT_SF"/>
    <property type="match status" value="1"/>
</dbReference>
<evidence type="ECO:0000256" key="1">
    <source>
        <dbReference type="ARBA" id="ARBA00022679"/>
    </source>
</evidence>
<dbReference type="EMBL" id="MCYL01000011">
    <property type="protein sequence ID" value="PML57416.1"/>
    <property type="molecule type" value="Genomic_DNA"/>
</dbReference>
<dbReference type="InterPro" id="IPR050832">
    <property type="entry name" value="Bact_Acetyltransf"/>
</dbReference>
<evidence type="ECO:0000259" key="3">
    <source>
        <dbReference type="PROSITE" id="PS51186"/>
    </source>
</evidence>
<gene>
    <name evidence="4" type="ORF">BCT74_19335</name>
    <name evidence="5" type="ORF">FCV91_13520</name>
</gene>
<evidence type="ECO:0000313" key="6">
    <source>
        <dbReference type="Proteomes" id="UP000235746"/>
    </source>
</evidence>
<dbReference type="Proteomes" id="UP000235746">
    <property type="component" value="Unassembled WGS sequence"/>
</dbReference>
<dbReference type="Gene3D" id="3.40.630.30">
    <property type="match status" value="1"/>
</dbReference>
<organism evidence="4 6">
    <name type="scientific">Vibrio lentus</name>
    <dbReference type="NCBI Taxonomy" id="136468"/>
    <lineage>
        <taxon>Bacteria</taxon>
        <taxon>Pseudomonadati</taxon>
        <taxon>Pseudomonadota</taxon>
        <taxon>Gammaproteobacteria</taxon>
        <taxon>Vibrionales</taxon>
        <taxon>Vibrionaceae</taxon>
        <taxon>Vibrio</taxon>
    </lineage>
</organism>
<dbReference type="PANTHER" id="PTHR43877">
    <property type="entry name" value="AMINOALKYLPHOSPHONATE N-ACETYLTRANSFERASE-RELATED-RELATED"/>
    <property type="match status" value="1"/>
</dbReference>
<name>A0A2N7IIS0_9VIBR</name>
<dbReference type="Pfam" id="PF00583">
    <property type="entry name" value="Acetyltransf_1"/>
    <property type="match status" value="1"/>
</dbReference>
<dbReference type="Proteomes" id="UP000305840">
    <property type="component" value="Unassembled WGS sequence"/>
</dbReference>
<evidence type="ECO:0000313" key="4">
    <source>
        <dbReference type="EMBL" id="PML57416.1"/>
    </source>
</evidence>
<dbReference type="EMBL" id="SYVO01000046">
    <property type="protein sequence ID" value="TKG08021.1"/>
    <property type="molecule type" value="Genomic_DNA"/>
</dbReference>
<reference evidence="5 7" key="4">
    <citation type="submission" date="2019-04" db="EMBL/GenBank/DDBJ databases">
        <title>A reverse ecology approach based on a biological definition of microbial populations.</title>
        <authorList>
            <person name="Arevalo P."/>
            <person name="Vaninsberghe D."/>
            <person name="Elsherbini J."/>
            <person name="Gore J."/>
            <person name="Polz M."/>
        </authorList>
    </citation>
    <scope>NUCLEOTIDE SEQUENCE [LARGE SCALE GENOMIC DNA]</scope>
    <source>
        <strain evidence="5 7">10N.222.48.A1</strain>
    </source>
</reference>